<keyword evidence="10" id="KW-1185">Reference proteome</keyword>
<feature type="transmembrane region" description="Helical" evidence="7">
    <location>
        <begin position="276"/>
        <end position="299"/>
    </location>
</feature>
<evidence type="ECO:0000256" key="2">
    <source>
        <dbReference type="ARBA" id="ARBA00022448"/>
    </source>
</evidence>
<name>A0A1N7JN60_9BACL</name>
<dbReference type="SUPFAM" id="SSF103473">
    <property type="entry name" value="MFS general substrate transporter"/>
    <property type="match status" value="1"/>
</dbReference>
<evidence type="ECO:0000256" key="1">
    <source>
        <dbReference type="ARBA" id="ARBA00004651"/>
    </source>
</evidence>
<evidence type="ECO:0000313" key="10">
    <source>
        <dbReference type="Proteomes" id="UP000186156"/>
    </source>
</evidence>
<feature type="transmembrane region" description="Helical" evidence="7">
    <location>
        <begin position="78"/>
        <end position="97"/>
    </location>
</feature>
<evidence type="ECO:0000256" key="5">
    <source>
        <dbReference type="ARBA" id="ARBA00022989"/>
    </source>
</evidence>
<dbReference type="PANTHER" id="PTHR43414:SF6">
    <property type="entry name" value="MULTIDRUG RESISTANCE PROTEIN MDTG"/>
    <property type="match status" value="1"/>
</dbReference>
<feature type="transmembrane region" description="Helical" evidence="7">
    <location>
        <begin position="47"/>
        <end position="66"/>
    </location>
</feature>
<dbReference type="InterPro" id="IPR036259">
    <property type="entry name" value="MFS_trans_sf"/>
</dbReference>
<dbReference type="InterPro" id="IPR001958">
    <property type="entry name" value="Tet-R_TetA/multi-R_MdtG-like"/>
</dbReference>
<dbReference type="PROSITE" id="PS50850">
    <property type="entry name" value="MFS"/>
    <property type="match status" value="1"/>
</dbReference>
<dbReference type="Pfam" id="PF00083">
    <property type="entry name" value="Sugar_tr"/>
    <property type="match status" value="1"/>
</dbReference>
<protein>
    <submittedName>
        <fullName evidence="9">MFS transporter, DHA1 family, multidrug resistance protein</fullName>
    </submittedName>
</protein>
<keyword evidence="4 7" id="KW-0812">Transmembrane</keyword>
<feature type="transmembrane region" description="Helical" evidence="7">
    <location>
        <begin position="305"/>
        <end position="322"/>
    </location>
</feature>
<sequence length="395" mass="42500">MTTWKRTLAILWCANFCAAAGMSQIIPFIPLYLAELGLHTERSIDHWSSWVFSAQFVTSFIFQPVWGSLADKYGRKPMLLRAGFGMGVMTALMGLVGAPWQLLVLRLVNGVFSGFIAMAISLQASVTPAENAGRALGTLQTGNIAGSLIGPLVGGLLAEWLDFRGCFFFTGAMLVLASVIVLIFVHEPKTQGRVRVKTKGSWRSLVGLWPVFLGSFMTQLAMMSIEPIVTIFTRSIYQGVHLTLAAGLVVATSGIANLVGTPTLGRLGDRVGQERVLLLAFLGAACAFLPQALAHALWLLLVGRFLLGLFVGGMLPSLQALVRKLAPEDKQATAYGLNSSATFFGNLVGPLIGGQVAAMYGIRSVFYVTMALLLLNAAVIGFNRRRLVPHRADEV</sequence>
<dbReference type="AlphaFoldDB" id="A0A1N7JN60"/>
<evidence type="ECO:0000256" key="7">
    <source>
        <dbReference type="SAM" id="Phobius"/>
    </source>
</evidence>
<dbReference type="Proteomes" id="UP000186156">
    <property type="component" value="Unassembled WGS sequence"/>
</dbReference>
<feature type="transmembrane region" description="Helical" evidence="7">
    <location>
        <begin position="167"/>
        <end position="185"/>
    </location>
</feature>
<evidence type="ECO:0000256" key="4">
    <source>
        <dbReference type="ARBA" id="ARBA00022692"/>
    </source>
</evidence>
<feature type="transmembrane region" description="Helical" evidence="7">
    <location>
        <begin position="245"/>
        <end position="264"/>
    </location>
</feature>
<evidence type="ECO:0000256" key="3">
    <source>
        <dbReference type="ARBA" id="ARBA00022475"/>
    </source>
</evidence>
<dbReference type="PRINTS" id="PR01035">
    <property type="entry name" value="TCRTETA"/>
</dbReference>
<dbReference type="InterPro" id="IPR020846">
    <property type="entry name" value="MFS_dom"/>
</dbReference>
<gene>
    <name evidence="9" type="ORF">SAMN05421799_10186</name>
</gene>
<dbReference type="Pfam" id="PF07690">
    <property type="entry name" value="MFS_1"/>
    <property type="match status" value="1"/>
</dbReference>
<dbReference type="InterPro" id="IPR011701">
    <property type="entry name" value="MFS"/>
</dbReference>
<dbReference type="GO" id="GO:0005886">
    <property type="term" value="C:plasma membrane"/>
    <property type="evidence" value="ECO:0007669"/>
    <property type="project" value="UniProtKB-SubCell"/>
</dbReference>
<keyword evidence="6 7" id="KW-0472">Membrane</keyword>
<reference evidence="10" key="1">
    <citation type="submission" date="2017-01" db="EMBL/GenBank/DDBJ databases">
        <authorList>
            <person name="Varghese N."/>
            <person name="Submissions S."/>
        </authorList>
    </citation>
    <scope>NUCLEOTIDE SEQUENCE [LARGE SCALE GENOMIC DNA]</scope>
    <source>
        <strain evidence="10">DSM 16176</strain>
    </source>
</reference>
<feature type="transmembrane region" description="Helical" evidence="7">
    <location>
        <begin position="206"/>
        <end position="225"/>
    </location>
</feature>
<feature type="domain" description="Major facilitator superfamily (MFS) profile" evidence="8">
    <location>
        <begin position="7"/>
        <end position="388"/>
    </location>
</feature>
<dbReference type="RefSeq" id="WP_076343975.1">
    <property type="nucleotide sequence ID" value="NZ_FTOO01000001.1"/>
</dbReference>
<dbReference type="STRING" id="252246.SAMN05421799_10186"/>
<keyword evidence="3" id="KW-1003">Cell membrane</keyword>
<accession>A0A1N7JN60</accession>
<dbReference type="InterPro" id="IPR005828">
    <property type="entry name" value="MFS_sugar_transport-like"/>
</dbReference>
<keyword evidence="2" id="KW-0813">Transport</keyword>
<dbReference type="PANTHER" id="PTHR43414">
    <property type="entry name" value="MULTIDRUG RESISTANCE PROTEIN MDTG"/>
    <property type="match status" value="1"/>
</dbReference>
<evidence type="ECO:0000259" key="8">
    <source>
        <dbReference type="PROSITE" id="PS50850"/>
    </source>
</evidence>
<dbReference type="GO" id="GO:0022857">
    <property type="term" value="F:transmembrane transporter activity"/>
    <property type="evidence" value="ECO:0007669"/>
    <property type="project" value="InterPro"/>
</dbReference>
<dbReference type="Gene3D" id="1.20.1250.20">
    <property type="entry name" value="MFS general substrate transporter like domains"/>
    <property type="match status" value="2"/>
</dbReference>
<comment type="subcellular location">
    <subcellularLocation>
        <location evidence="1">Cell membrane</location>
        <topology evidence="1">Multi-pass membrane protein</topology>
    </subcellularLocation>
</comment>
<evidence type="ECO:0000256" key="6">
    <source>
        <dbReference type="ARBA" id="ARBA00023136"/>
    </source>
</evidence>
<dbReference type="OrthoDB" id="65739at2"/>
<feature type="transmembrane region" description="Helical" evidence="7">
    <location>
        <begin position="364"/>
        <end position="382"/>
    </location>
</feature>
<proteinExistence type="predicted"/>
<evidence type="ECO:0000313" key="9">
    <source>
        <dbReference type="EMBL" id="SIS50676.1"/>
    </source>
</evidence>
<organism evidence="9 10">
    <name type="scientific">Alicyclobacillus vulcanalis</name>
    <dbReference type="NCBI Taxonomy" id="252246"/>
    <lineage>
        <taxon>Bacteria</taxon>
        <taxon>Bacillati</taxon>
        <taxon>Bacillota</taxon>
        <taxon>Bacilli</taxon>
        <taxon>Bacillales</taxon>
        <taxon>Alicyclobacillaceae</taxon>
        <taxon>Alicyclobacillus</taxon>
    </lineage>
</organism>
<keyword evidence="5 7" id="KW-1133">Transmembrane helix</keyword>
<feature type="transmembrane region" description="Helical" evidence="7">
    <location>
        <begin position="334"/>
        <end position="352"/>
    </location>
</feature>
<dbReference type="EMBL" id="FTOO01000001">
    <property type="protein sequence ID" value="SIS50676.1"/>
    <property type="molecule type" value="Genomic_DNA"/>
</dbReference>